<comment type="caution">
    <text evidence="2">The sequence shown here is derived from an EMBL/GenBank/DDBJ whole genome shotgun (WGS) entry which is preliminary data.</text>
</comment>
<reference evidence="2 3" key="1">
    <citation type="submission" date="2019-06" db="EMBL/GenBank/DDBJ databases">
        <title>Genome of Acinetobacter radioresistens APH1, a phenol degrading strain.</title>
        <authorList>
            <person name="Liu Y."/>
        </authorList>
    </citation>
    <scope>NUCLEOTIDE SEQUENCE [LARGE SCALE GENOMIC DNA]</scope>
    <source>
        <strain evidence="2 3">APH1</strain>
    </source>
</reference>
<protein>
    <submittedName>
        <fullName evidence="2">Uncharacterized protein</fullName>
    </submittedName>
</protein>
<feature type="signal peptide" evidence="1">
    <location>
        <begin position="1"/>
        <end position="29"/>
    </location>
</feature>
<dbReference type="RefSeq" id="WP_005026130.1">
    <property type="nucleotide sequence ID" value="NZ_CP027365.1"/>
</dbReference>
<evidence type="ECO:0000256" key="1">
    <source>
        <dbReference type="SAM" id="SignalP"/>
    </source>
</evidence>
<name>A0A8H2K1S2_ACIRA</name>
<accession>A0A8H2K1S2</accession>
<dbReference type="KEGG" id="arj:DOM24_07430"/>
<dbReference type="GeneID" id="56305908"/>
<dbReference type="EMBL" id="VFBM01000004">
    <property type="protein sequence ID" value="TNX92362.1"/>
    <property type="molecule type" value="Genomic_DNA"/>
</dbReference>
<dbReference type="AlphaFoldDB" id="A0A8H2K1S2"/>
<feature type="chain" id="PRO_5034848982" evidence="1">
    <location>
        <begin position="30"/>
        <end position="217"/>
    </location>
</feature>
<proteinExistence type="predicted"/>
<evidence type="ECO:0000313" key="2">
    <source>
        <dbReference type="EMBL" id="TNX92362.1"/>
    </source>
</evidence>
<organism evidence="2 3">
    <name type="scientific">Acinetobacter radioresistens</name>
    <dbReference type="NCBI Taxonomy" id="40216"/>
    <lineage>
        <taxon>Bacteria</taxon>
        <taxon>Pseudomonadati</taxon>
        <taxon>Pseudomonadota</taxon>
        <taxon>Gammaproteobacteria</taxon>
        <taxon>Moraxellales</taxon>
        <taxon>Moraxellaceae</taxon>
        <taxon>Acinetobacter</taxon>
    </lineage>
</organism>
<keyword evidence="1" id="KW-0732">Signal</keyword>
<gene>
    <name evidence="2" type="ORF">FHY67_06285</name>
</gene>
<evidence type="ECO:0000313" key="3">
    <source>
        <dbReference type="Proteomes" id="UP000314285"/>
    </source>
</evidence>
<sequence length="217" mass="25343">MLLNTEFPHIKIIGSLFVATCLWSSMAVAQALQCTSDITAPALKRICSDKFDSERQMLNNKYLTAYLITDAPVRLLQDTHLTWLNRMQQCKSNDCFKQQFELRMDDLDIYTSMNQSLTQHYLKYENGLIAKQPVHLQVHQLSKDRIKIEGIAYRNPNNRKETQNIAFLAYTTPENKQEIIDNEHDCKYNFNFQKALLTVSSQQKGCERFNGIYRLYD</sequence>
<dbReference type="Proteomes" id="UP000314285">
    <property type="component" value="Unassembled WGS sequence"/>
</dbReference>